<organism evidence="1 2">
    <name type="scientific">Ceraceosorus bombacis</name>
    <dbReference type="NCBI Taxonomy" id="401625"/>
    <lineage>
        <taxon>Eukaryota</taxon>
        <taxon>Fungi</taxon>
        <taxon>Dikarya</taxon>
        <taxon>Basidiomycota</taxon>
        <taxon>Ustilaginomycotina</taxon>
        <taxon>Exobasidiomycetes</taxon>
        <taxon>Ceraceosorales</taxon>
        <taxon>Ceraceosoraceae</taxon>
        <taxon>Ceraceosorus</taxon>
    </lineage>
</organism>
<proteinExistence type="predicted"/>
<dbReference type="EMBL" id="CCYA01000240">
    <property type="protein sequence ID" value="CEH14122.1"/>
    <property type="molecule type" value="Genomic_DNA"/>
</dbReference>
<reference evidence="1 2" key="1">
    <citation type="submission" date="2014-09" db="EMBL/GenBank/DDBJ databases">
        <authorList>
            <person name="Magalhaes I.L.F."/>
            <person name="Oliveira U."/>
            <person name="Santos F.R."/>
            <person name="Vidigal T.H.D.A."/>
            <person name="Brescovit A.D."/>
            <person name="Santos A.J."/>
        </authorList>
    </citation>
    <scope>NUCLEOTIDE SEQUENCE [LARGE SCALE GENOMIC DNA]</scope>
</reference>
<evidence type="ECO:0000313" key="1">
    <source>
        <dbReference type="EMBL" id="CEH14122.1"/>
    </source>
</evidence>
<name>A0A0N7L9L5_9BASI</name>
<sequence length="176" mass="20279">MAEASQLVRLSSGRGVRAAQCLNRRPLQQMRFAVTEWYQAGHRYSRETRRHATKEERKRVDLSEVRRVLYTQRGGENLARDSRERSTHLLSVESFLIKRQDDLFDEMAPTLTSDDGYAANRVCRWYPTVAAMRRVYGHCFVRPAATRSLKLVVGEFDEGKKKKRNQCGAGVRGARC</sequence>
<accession>A0A0N7L9L5</accession>
<keyword evidence="2" id="KW-1185">Reference proteome</keyword>
<dbReference type="Proteomes" id="UP000054845">
    <property type="component" value="Unassembled WGS sequence"/>
</dbReference>
<evidence type="ECO:0000313" key="2">
    <source>
        <dbReference type="Proteomes" id="UP000054845"/>
    </source>
</evidence>
<dbReference type="AlphaFoldDB" id="A0A0N7L9L5"/>
<protein>
    <submittedName>
        <fullName evidence="1">Uncharacterized protein</fullName>
    </submittedName>
</protein>